<dbReference type="AlphaFoldDB" id="A0A0F9VBL4"/>
<gene>
    <name evidence="1" type="ORF">LCGC14_0425380</name>
</gene>
<sequence length="264" mass="29944">MTYAQRCKACKEVFVLQEMAKSCPSCAAAMPAKNRKSENIFTGIPEVGQIPGMPEVLAKQMAKDICKNMTWQEWQKLEPKKLEQEKPTSDTNDVISEFLAINEELASLYNLLYGFMSKSTKIIKADRHADQSMSNETMCDFGFFCREAENTLDELRKEVKARKELCGQTIAIRKTQDSLSDPNIKLKVAGQYATGSPDVKMQAKLPKKFTDEYYQITDFFKVPREVAAAGVFCVCCKLDYLTNTSSMGDRIDNWKQTLLMIKDN</sequence>
<organism evidence="1">
    <name type="scientific">marine sediment metagenome</name>
    <dbReference type="NCBI Taxonomy" id="412755"/>
    <lineage>
        <taxon>unclassified sequences</taxon>
        <taxon>metagenomes</taxon>
        <taxon>ecological metagenomes</taxon>
    </lineage>
</organism>
<name>A0A0F9VBL4_9ZZZZ</name>
<evidence type="ECO:0000313" key="1">
    <source>
        <dbReference type="EMBL" id="KKN70936.1"/>
    </source>
</evidence>
<protein>
    <submittedName>
        <fullName evidence="1">Uncharacterized protein</fullName>
    </submittedName>
</protein>
<reference evidence="1" key="1">
    <citation type="journal article" date="2015" name="Nature">
        <title>Complex archaea that bridge the gap between prokaryotes and eukaryotes.</title>
        <authorList>
            <person name="Spang A."/>
            <person name="Saw J.H."/>
            <person name="Jorgensen S.L."/>
            <person name="Zaremba-Niedzwiedzka K."/>
            <person name="Martijn J."/>
            <person name="Lind A.E."/>
            <person name="van Eijk R."/>
            <person name="Schleper C."/>
            <person name="Guy L."/>
            <person name="Ettema T.J."/>
        </authorList>
    </citation>
    <scope>NUCLEOTIDE SEQUENCE</scope>
</reference>
<feature type="non-terminal residue" evidence="1">
    <location>
        <position position="264"/>
    </location>
</feature>
<dbReference type="EMBL" id="LAZR01000393">
    <property type="protein sequence ID" value="KKN70936.1"/>
    <property type="molecule type" value="Genomic_DNA"/>
</dbReference>
<comment type="caution">
    <text evidence="1">The sequence shown here is derived from an EMBL/GenBank/DDBJ whole genome shotgun (WGS) entry which is preliminary data.</text>
</comment>
<proteinExistence type="predicted"/>
<accession>A0A0F9VBL4</accession>